<dbReference type="eggNOG" id="COG3198">
    <property type="taxonomic scope" value="Bacteria"/>
</dbReference>
<feature type="transmembrane region" description="Helical" evidence="1">
    <location>
        <begin position="16"/>
        <end position="35"/>
    </location>
</feature>
<dbReference type="Pfam" id="PF05751">
    <property type="entry name" value="FixH"/>
    <property type="match status" value="1"/>
</dbReference>
<dbReference type="STRING" id="1117647.M5M_07990"/>
<dbReference type="EMBL" id="CP003746">
    <property type="protein sequence ID" value="AFU98787.1"/>
    <property type="molecule type" value="Genomic_DNA"/>
</dbReference>
<evidence type="ECO:0000313" key="2">
    <source>
        <dbReference type="EMBL" id="AFU98787.1"/>
    </source>
</evidence>
<dbReference type="InterPro" id="IPR008620">
    <property type="entry name" value="FixH"/>
</dbReference>
<dbReference type="Proteomes" id="UP000000466">
    <property type="component" value="Chromosome"/>
</dbReference>
<keyword evidence="3" id="KW-1185">Reference proteome</keyword>
<accession>K4KXX9</accession>
<dbReference type="HOGENOM" id="CLU_100979_0_0_6"/>
<proteinExistence type="predicted"/>
<evidence type="ECO:0008006" key="4">
    <source>
        <dbReference type="Google" id="ProtNLM"/>
    </source>
</evidence>
<evidence type="ECO:0000313" key="3">
    <source>
        <dbReference type="Proteomes" id="UP000000466"/>
    </source>
</evidence>
<evidence type="ECO:0000256" key="1">
    <source>
        <dbReference type="SAM" id="Phobius"/>
    </source>
</evidence>
<reference evidence="2 3" key="1">
    <citation type="journal article" date="2013" name="Genome Announc.">
        <title>Complete genome sequence of Simiduia agarivorans SA1(T), a marine bacterium able to degrade a variety of polysaccharides.</title>
        <authorList>
            <person name="Lin S.Y."/>
            <person name="Shieh W.Y."/>
            <person name="Chen J.S."/>
            <person name="Tang S.L."/>
        </authorList>
    </citation>
    <scope>NUCLEOTIDE SEQUENCE [LARGE SCALE GENOMIC DNA]</scope>
    <source>
        <strain evidence="3">DSM 21679 / JCM 13881 / BCRC 17597 / SA1</strain>
    </source>
</reference>
<sequence length="175" mass="20127">MQQDSQSPKPWYRQPWAWFLLTPLITIVIVMTAFISVSIKMADDVVVDNYSREGRMYNERLEQDMQARALNMQADISFDMETFEAWLNLTGEDDPESLVLLLQHPTEADLDQVVVLKRTATGRYRGDLDAGLAHRRYLQLFAGESEADRTSAGWRLKAELNFSDQQAVVMVPLER</sequence>
<dbReference type="RefSeq" id="WP_015046952.1">
    <property type="nucleotide sequence ID" value="NC_018868.3"/>
</dbReference>
<organism evidence="2 3">
    <name type="scientific">Simiduia agarivorans (strain DSM 21679 / JCM 13881 / BCRC 17597 / SA1)</name>
    <dbReference type="NCBI Taxonomy" id="1117647"/>
    <lineage>
        <taxon>Bacteria</taxon>
        <taxon>Pseudomonadati</taxon>
        <taxon>Pseudomonadota</taxon>
        <taxon>Gammaproteobacteria</taxon>
        <taxon>Cellvibrionales</taxon>
        <taxon>Cellvibrionaceae</taxon>
        <taxon>Simiduia</taxon>
    </lineage>
</organism>
<dbReference type="KEGG" id="saga:M5M_07990"/>
<name>K4KXX9_SIMAS</name>
<keyword evidence="1" id="KW-1133">Transmembrane helix</keyword>
<keyword evidence="1" id="KW-0812">Transmembrane</keyword>
<dbReference type="AlphaFoldDB" id="K4KXX9"/>
<protein>
    <recommendedName>
        <fullName evidence="4">Nitrogen fixation protein FixH</fullName>
    </recommendedName>
</protein>
<gene>
    <name evidence="2" type="ordered locus">M5M_07990</name>
</gene>
<dbReference type="OrthoDB" id="5295180at2"/>
<keyword evidence="1" id="KW-0472">Membrane</keyword>